<accession>A0A232EEY1</accession>
<proteinExistence type="predicted"/>
<dbReference type="AlphaFoldDB" id="A0A232EEY1"/>
<reference evidence="1 2" key="1">
    <citation type="journal article" date="2017" name="Curr. Biol.">
        <title>The Evolution of Venom by Co-option of Single-Copy Genes.</title>
        <authorList>
            <person name="Martinson E.O."/>
            <person name="Mrinalini"/>
            <person name="Kelkar Y.D."/>
            <person name="Chang C.H."/>
            <person name="Werren J.H."/>
        </authorList>
    </citation>
    <scope>NUCLEOTIDE SEQUENCE [LARGE SCALE GENOMIC DNA]</scope>
    <source>
        <strain evidence="1 2">Alberta</strain>
        <tissue evidence="1">Whole body</tissue>
    </source>
</reference>
<protein>
    <submittedName>
        <fullName evidence="1">Uncharacterized protein</fullName>
    </submittedName>
</protein>
<dbReference type="Proteomes" id="UP000215335">
    <property type="component" value="Unassembled WGS sequence"/>
</dbReference>
<organism evidence="1 2">
    <name type="scientific">Trichomalopsis sarcophagae</name>
    <dbReference type="NCBI Taxonomy" id="543379"/>
    <lineage>
        <taxon>Eukaryota</taxon>
        <taxon>Metazoa</taxon>
        <taxon>Ecdysozoa</taxon>
        <taxon>Arthropoda</taxon>
        <taxon>Hexapoda</taxon>
        <taxon>Insecta</taxon>
        <taxon>Pterygota</taxon>
        <taxon>Neoptera</taxon>
        <taxon>Endopterygota</taxon>
        <taxon>Hymenoptera</taxon>
        <taxon>Apocrita</taxon>
        <taxon>Proctotrupomorpha</taxon>
        <taxon>Chalcidoidea</taxon>
        <taxon>Pteromalidae</taxon>
        <taxon>Pteromalinae</taxon>
        <taxon>Trichomalopsis</taxon>
    </lineage>
</organism>
<dbReference type="EMBL" id="NNAY01005176">
    <property type="protein sequence ID" value="OXU16926.1"/>
    <property type="molecule type" value="Genomic_DNA"/>
</dbReference>
<sequence>MFIKAGKIVFARPGNKLPGTKNKGYFLVVNDWPVTFCWYRVIGDATHVFYILYAQTHVKNLV</sequence>
<comment type="caution">
    <text evidence="1">The sequence shown here is derived from an EMBL/GenBank/DDBJ whole genome shotgun (WGS) entry which is preliminary data.</text>
</comment>
<evidence type="ECO:0000313" key="1">
    <source>
        <dbReference type="EMBL" id="OXU16926.1"/>
    </source>
</evidence>
<gene>
    <name evidence="1" type="ORF">TSAR_000646</name>
</gene>
<keyword evidence="2" id="KW-1185">Reference proteome</keyword>
<evidence type="ECO:0000313" key="2">
    <source>
        <dbReference type="Proteomes" id="UP000215335"/>
    </source>
</evidence>
<name>A0A232EEY1_9HYME</name>